<accession>A0ABQ6LTV6</accession>
<organism evidence="3 4">
    <name type="scientific">Paralimibaculum aggregatum</name>
    <dbReference type="NCBI Taxonomy" id="3036245"/>
    <lineage>
        <taxon>Bacteria</taxon>
        <taxon>Pseudomonadati</taxon>
        <taxon>Pseudomonadota</taxon>
        <taxon>Alphaproteobacteria</taxon>
        <taxon>Rhodobacterales</taxon>
        <taxon>Paracoccaceae</taxon>
        <taxon>Paralimibaculum</taxon>
    </lineage>
</organism>
<dbReference type="Proteomes" id="UP001239909">
    <property type="component" value="Unassembled WGS sequence"/>
</dbReference>
<evidence type="ECO:0000256" key="1">
    <source>
        <dbReference type="ARBA" id="ARBA00023002"/>
    </source>
</evidence>
<keyword evidence="4" id="KW-1185">Reference proteome</keyword>
<evidence type="ECO:0000313" key="3">
    <source>
        <dbReference type="EMBL" id="GMG85519.1"/>
    </source>
</evidence>
<dbReference type="EMBL" id="BSYI01000071">
    <property type="protein sequence ID" value="GMG85519.1"/>
    <property type="molecule type" value="Genomic_DNA"/>
</dbReference>
<dbReference type="PANTHER" id="PTHR43364">
    <property type="entry name" value="NADH-SPECIFIC METHYLGLYOXAL REDUCTASE-RELATED"/>
    <property type="match status" value="1"/>
</dbReference>
<name>A0ABQ6LTV6_9RHOB</name>
<keyword evidence="1" id="KW-0560">Oxidoreductase</keyword>
<dbReference type="InterPro" id="IPR023210">
    <property type="entry name" value="NADP_OxRdtase_dom"/>
</dbReference>
<evidence type="ECO:0000259" key="2">
    <source>
        <dbReference type="Pfam" id="PF00248"/>
    </source>
</evidence>
<dbReference type="InterPro" id="IPR050523">
    <property type="entry name" value="AKR_Detox_Biosynth"/>
</dbReference>
<dbReference type="RefSeq" id="WP_285674892.1">
    <property type="nucleotide sequence ID" value="NZ_BSYI01000071.1"/>
</dbReference>
<dbReference type="PANTHER" id="PTHR43364:SF4">
    <property type="entry name" value="NAD(P)-LINKED OXIDOREDUCTASE SUPERFAMILY PROTEIN"/>
    <property type="match status" value="1"/>
</dbReference>
<protein>
    <submittedName>
        <fullName evidence="3">Aldo/keto reductase</fullName>
    </submittedName>
</protein>
<dbReference type="SUPFAM" id="SSF51430">
    <property type="entry name" value="NAD(P)-linked oxidoreductase"/>
    <property type="match status" value="1"/>
</dbReference>
<dbReference type="Gene3D" id="3.20.20.100">
    <property type="entry name" value="NADP-dependent oxidoreductase domain"/>
    <property type="match status" value="1"/>
</dbReference>
<evidence type="ECO:0000313" key="4">
    <source>
        <dbReference type="Proteomes" id="UP001239909"/>
    </source>
</evidence>
<reference evidence="3 4" key="1">
    <citation type="submission" date="2023-04" db="EMBL/GenBank/DDBJ databases">
        <title>Marinoamorphus aggregata gen. nov., sp. Nov., isolate from tissue of brittle star Ophioplocus japonicus.</title>
        <authorList>
            <person name="Kawano K."/>
            <person name="Sawayama S."/>
            <person name="Nakagawa S."/>
        </authorList>
    </citation>
    <scope>NUCLEOTIDE SEQUENCE [LARGE SCALE GENOMIC DNA]</scope>
    <source>
        <strain evidence="3 4">NKW23</strain>
    </source>
</reference>
<dbReference type="Pfam" id="PF00248">
    <property type="entry name" value="Aldo_ket_red"/>
    <property type="match status" value="1"/>
</dbReference>
<dbReference type="InterPro" id="IPR036812">
    <property type="entry name" value="NAD(P)_OxRdtase_dom_sf"/>
</dbReference>
<gene>
    <name evidence="3" type="ORF">LNKW23_47410</name>
</gene>
<proteinExistence type="predicted"/>
<comment type="caution">
    <text evidence="3">The sequence shown here is derived from an EMBL/GenBank/DDBJ whole genome shotgun (WGS) entry which is preliminary data.</text>
</comment>
<sequence length="319" mass="33982">MKTVRLGRTGLRVSALCYGTMSFGGDADEAEAGRLYAACRDAGIDCFDCANLYNGGRAEEILGRLAAHERSAVTIISKAGYGQEGDPGGRCGRRDILAGVEQSLRRLGTDRLDILFLHRFDAETRLEETLRALEDLVSSGKVLHLGASNYAAWQVMKALGLQAREGWARFDAVQPMYNLVKRQAEVEILPMAAAEGLGVISYSPLGGGLLTGKYLEGATGRLTTNARYGKRYGPDWMHAAAEGLTALARARDVSPVTLAVAWVAAHPAITAPIVGARSVEQLRPALAAADLEMNAELYAEIAALSPAPPPATDRLEEAG</sequence>
<feature type="domain" description="NADP-dependent oxidoreductase" evidence="2">
    <location>
        <begin position="16"/>
        <end position="304"/>
    </location>
</feature>